<gene>
    <name evidence="3" type="ordered locus">Hoch_5780</name>
</gene>
<dbReference type="InterPro" id="IPR006626">
    <property type="entry name" value="PbH1"/>
</dbReference>
<dbReference type="InterPro" id="IPR012334">
    <property type="entry name" value="Pectin_lyas_fold"/>
</dbReference>
<dbReference type="STRING" id="502025.Hoch_5780"/>
<name>D0LHB2_HALO1</name>
<dbReference type="AlphaFoldDB" id="D0LHB2"/>
<proteinExistence type="predicted"/>
<evidence type="ECO:0000259" key="2">
    <source>
        <dbReference type="Pfam" id="PF13229"/>
    </source>
</evidence>
<dbReference type="HOGENOM" id="CLU_031957_0_0_7"/>
<organism evidence="3 4">
    <name type="scientific">Haliangium ochraceum (strain DSM 14365 / JCM 11303 / SMP-2)</name>
    <dbReference type="NCBI Taxonomy" id="502025"/>
    <lineage>
        <taxon>Bacteria</taxon>
        <taxon>Pseudomonadati</taxon>
        <taxon>Myxococcota</taxon>
        <taxon>Polyangia</taxon>
        <taxon>Haliangiales</taxon>
        <taxon>Kofleriaceae</taxon>
        <taxon>Haliangium</taxon>
    </lineage>
</organism>
<reference evidence="3 4" key="1">
    <citation type="journal article" date="2010" name="Stand. Genomic Sci.">
        <title>Complete genome sequence of Haliangium ochraceum type strain (SMP-2).</title>
        <authorList>
            <consortium name="US DOE Joint Genome Institute (JGI-PGF)"/>
            <person name="Ivanova N."/>
            <person name="Daum C."/>
            <person name="Lang E."/>
            <person name="Abt B."/>
            <person name="Kopitz M."/>
            <person name="Saunders E."/>
            <person name="Lapidus A."/>
            <person name="Lucas S."/>
            <person name="Glavina Del Rio T."/>
            <person name="Nolan M."/>
            <person name="Tice H."/>
            <person name="Copeland A."/>
            <person name="Cheng J.F."/>
            <person name="Chen F."/>
            <person name="Bruce D."/>
            <person name="Goodwin L."/>
            <person name="Pitluck S."/>
            <person name="Mavromatis K."/>
            <person name="Pati A."/>
            <person name="Mikhailova N."/>
            <person name="Chen A."/>
            <person name="Palaniappan K."/>
            <person name="Land M."/>
            <person name="Hauser L."/>
            <person name="Chang Y.J."/>
            <person name="Jeffries C.D."/>
            <person name="Detter J.C."/>
            <person name="Brettin T."/>
            <person name="Rohde M."/>
            <person name="Goker M."/>
            <person name="Bristow J."/>
            <person name="Markowitz V."/>
            <person name="Eisen J.A."/>
            <person name="Hugenholtz P."/>
            <person name="Kyrpides N.C."/>
            <person name="Klenk H.P."/>
        </authorList>
    </citation>
    <scope>NUCLEOTIDE SEQUENCE [LARGE SCALE GENOMIC DNA]</scope>
    <source>
        <strain evidence="4">DSM 14365 / CIP 107738 / JCM 11303 / AJ 13395 / SMP-2</strain>
    </source>
</reference>
<protein>
    <recommendedName>
        <fullName evidence="2">Right handed beta helix domain-containing protein</fullName>
    </recommendedName>
</protein>
<dbReference type="EMBL" id="CP001804">
    <property type="protein sequence ID" value="ACY18257.1"/>
    <property type="molecule type" value="Genomic_DNA"/>
</dbReference>
<dbReference type="NCBIfam" id="NF041518">
    <property type="entry name" value="choice_anch_Q"/>
    <property type="match status" value="1"/>
</dbReference>
<feature type="region of interest" description="Disordered" evidence="1">
    <location>
        <begin position="436"/>
        <end position="502"/>
    </location>
</feature>
<dbReference type="InterPro" id="IPR011050">
    <property type="entry name" value="Pectin_lyase_fold/virulence"/>
</dbReference>
<evidence type="ECO:0000256" key="1">
    <source>
        <dbReference type="SAM" id="MobiDB-lite"/>
    </source>
</evidence>
<dbReference type="KEGG" id="hoh:Hoch_5780"/>
<dbReference type="Proteomes" id="UP000001880">
    <property type="component" value="Chromosome"/>
</dbReference>
<dbReference type="Gene3D" id="2.160.20.10">
    <property type="entry name" value="Single-stranded right-handed beta-helix, Pectin lyase-like"/>
    <property type="match status" value="1"/>
</dbReference>
<evidence type="ECO:0000313" key="3">
    <source>
        <dbReference type="EMBL" id="ACY18257.1"/>
    </source>
</evidence>
<feature type="domain" description="Right handed beta helix" evidence="2">
    <location>
        <begin position="271"/>
        <end position="412"/>
    </location>
</feature>
<dbReference type="SUPFAM" id="SSF51126">
    <property type="entry name" value="Pectin lyase-like"/>
    <property type="match status" value="1"/>
</dbReference>
<accession>D0LHB2</accession>
<keyword evidence="4" id="KW-1185">Reference proteome</keyword>
<sequence length="502" mass="52313">MMPRMSTPVHDLCPRRIRSAALHLLLATSAIWALGCAQLLGVEELRGEPGDGGADARPVIDAGPATDAPVTSCSDHAQCSGSTPICAAGICVGCGGDDQCTERNPAAPVCVPDGRCGECGESASCPGPDDICDPETLTCRGCEAHDECASEVCRINAGTCLDAGEVIYVDSSSGSGNNCGSLDAPCRALRDAFELVDAERFFVRARGSFSERIALTGGVPIVLVGPDATLDLTPVNGTEAGVSLSAGANLTIDGMRVTNLSTGDGVDCLDATLTLRRATIDRHDGTGVQTEKCNVDIRESRIVDNGALGISISGDFDNPGAGSLTLERTLVADNYRGGIGASNLSPLLIRNNLILRNSNLGEYFGAIRLNGTNANALIAYNTFVGNRVNSNYIGIIACGNAQLSSNIIWNNEFPDSGGDDQTIFGCVDIRDNLSDSALDDQPQNYHEDPQFVSAGTDDYRLSPGSPAIDKGDADTANLSDYQGNRRPSGAAPDIGAYEFQNP</sequence>
<dbReference type="InterPro" id="IPR059226">
    <property type="entry name" value="Choice_anch_Q_dom"/>
</dbReference>
<dbReference type="InterPro" id="IPR039448">
    <property type="entry name" value="Beta_helix"/>
</dbReference>
<dbReference type="OrthoDB" id="5522195at2"/>
<dbReference type="SMART" id="SM00710">
    <property type="entry name" value="PbH1"/>
    <property type="match status" value="6"/>
</dbReference>
<dbReference type="Pfam" id="PF13229">
    <property type="entry name" value="Beta_helix"/>
    <property type="match status" value="1"/>
</dbReference>
<evidence type="ECO:0000313" key="4">
    <source>
        <dbReference type="Proteomes" id="UP000001880"/>
    </source>
</evidence>